<dbReference type="STRING" id="981085.W9RMN4"/>
<protein>
    <submittedName>
        <fullName evidence="2">5'-methylthioadenosine/S-adenosylhomocysteine nucleosidase</fullName>
    </submittedName>
</protein>
<dbReference type="PANTHER" id="PTHR21234">
    <property type="entry name" value="PURINE NUCLEOSIDE PHOSPHORYLASE"/>
    <property type="match status" value="1"/>
</dbReference>
<accession>W9RMN4</accession>
<keyword evidence="3" id="KW-1185">Reference proteome</keyword>
<evidence type="ECO:0000259" key="1">
    <source>
        <dbReference type="Pfam" id="PF01048"/>
    </source>
</evidence>
<dbReference type="PANTHER" id="PTHR21234:SF19">
    <property type="entry name" value="BARK STORAGE PROTEIN B-LIKE"/>
    <property type="match status" value="1"/>
</dbReference>
<dbReference type="EMBL" id="KE344868">
    <property type="protein sequence ID" value="EXB82254.1"/>
    <property type="molecule type" value="Genomic_DNA"/>
</dbReference>
<gene>
    <name evidence="2" type="ORF">L484_007244</name>
</gene>
<organism evidence="2 3">
    <name type="scientific">Morus notabilis</name>
    <dbReference type="NCBI Taxonomy" id="981085"/>
    <lineage>
        <taxon>Eukaryota</taxon>
        <taxon>Viridiplantae</taxon>
        <taxon>Streptophyta</taxon>
        <taxon>Embryophyta</taxon>
        <taxon>Tracheophyta</taxon>
        <taxon>Spermatophyta</taxon>
        <taxon>Magnoliopsida</taxon>
        <taxon>eudicotyledons</taxon>
        <taxon>Gunneridae</taxon>
        <taxon>Pentapetalae</taxon>
        <taxon>rosids</taxon>
        <taxon>fabids</taxon>
        <taxon>Rosales</taxon>
        <taxon>Moraceae</taxon>
        <taxon>Moreae</taxon>
        <taxon>Morus</taxon>
    </lineage>
</organism>
<dbReference type="eggNOG" id="ENOG502QQRX">
    <property type="taxonomic scope" value="Eukaryota"/>
</dbReference>
<feature type="domain" description="Nucleoside phosphorylase" evidence="1">
    <location>
        <begin position="21"/>
        <end position="145"/>
    </location>
</feature>
<dbReference type="GO" id="GO:0003824">
    <property type="term" value="F:catalytic activity"/>
    <property type="evidence" value="ECO:0007669"/>
    <property type="project" value="InterPro"/>
</dbReference>
<dbReference type="Proteomes" id="UP000030645">
    <property type="component" value="Unassembled WGS sequence"/>
</dbReference>
<sequence>MYEISVILSVFIKEEDFGLELKTNAGITTQLLLSFFDMEGVVHYGIAGNANPSLNIGDVAVPQYWSHTALWNWQDLELEGCLDSTTCLSTTPKVYTVDKGTSASIYLDNAAYRGFIYRKFNISLVDMESASVALLCFQQTVPYLIQIRSLLFKYQQKSLF</sequence>
<dbReference type="Gene3D" id="3.40.50.1580">
    <property type="entry name" value="Nucleoside phosphorylase domain"/>
    <property type="match status" value="1"/>
</dbReference>
<reference evidence="3" key="1">
    <citation type="submission" date="2013-01" db="EMBL/GenBank/DDBJ databases">
        <title>Draft Genome Sequence of a Mulberry Tree, Morus notabilis C.K. Schneid.</title>
        <authorList>
            <person name="He N."/>
            <person name="Zhao S."/>
        </authorList>
    </citation>
    <scope>NUCLEOTIDE SEQUENCE</scope>
</reference>
<proteinExistence type="predicted"/>
<evidence type="ECO:0000313" key="3">
    <source>
        <dbReference type="Proteomes" id="UP000030645"/>
    </source>
</evidence>
<dbReference type="Pfam" id="PF01048">
    <property type="entry name" value="PNP_UDP_1"/>
    <property type="match status" value="1"/>
</dbReference>
<evidence type="ECO:0000313" key="2">
    <source>
        <dbReference type="EMBL" id="EXB82254.1"/>
    </source>
</evidence>
<dbReference type="SUPFAM" id="SSF53167">
    <property type="entry name" value="Purine and uridine phosphorylases"/>
    <property type="match status" value="1"/>
</dbReference>
<name>W9RMN4_9ROSA</name>
<dbReference type="InterPro" id="IPR000845">
    <property type="entry name" value="Nucleoside_phosphorylase_d"/>
</dbReference>
<dbReference type="GO" id="GO:0009116">
    <property type="term" value="P:nucleoside metabolic process"/>
    <property type="evidence" value="ECO:0007669"/>
    <property type="project" value="InterPro"/>
</dbReference>
<dbReference type="AlphaFoldDB" id="W9RMN4"/>
<dbReference type="InterPro" id="IPR035994">
    <property type="entry name" value="Nucleoside_phosphorylase_sf"/>
</dbReference>